<dbReference type="InterPro" id="IPR017930">
    <property type="entry name" value="Myb_dom"/>
</dbReference>
<evidence type="ECO:0000256" key="6">
    <source>
        <dbReference type="ARBA" id="ARBA00023242"/>
    </source>
</evidence>
<gene>
    <name evidence="10" type="ORF">OPV22_010943</name>
</gene>
<dbReference type="SMART" id="SM00717">
    <property type="entry name" value="SANT"/>
    <property type="match status" value="2"/>
</dbReference>
<evidence type="ECO:0000256" key="4">
    <source>
        <dbReference type="ARBA" id="ARBA00023125"/>
    </source>
</evidence>
<evidence type="ECO:0000256" key="2">
    <source>
        <dbReference type="ARBA" id="ARBA00022737"/>
    </source>
</evidence>
<comment type="subcellular location">
    <subcellularLocation>
        <location evidence="1">Nucleus</location>
    </subcellularLocation>
</comment>
<evidence type="ECO:0000256" key="1">
    <source>
        <dbReference type="ARBA" id="ARBA00004123"/>
    </source>
</evidence>
<evidence type="ECO:0000256" key="3">
    <source>
        <dbReference type="ARBA" id="ARBA00023015"/>
    </source>
</evidence>
<organism evidence="10 11">
    <name type="scientific">Ensete ventricosum</name>
    <name type="common">Abyssinian banana</name>
    <name type="synonym">Musa ensete</name>
    <dbReference type="NCBI Taxonomy" id="4639"/>
    <lineage>
        <taxon>Eukaryota</taxon>
        <taxon>Viridiplantae</taxon>
        <taxon>Streptophyta</taxon>
        <taxon>Embryophyta</taxon>
        <taxon>Tracheophyta</taxon>
        <taxon>Spermatophyta</taxon>
        <taxon>Magnoliopsida</taxon>
        <taxon>Liliopsida</taxon>
        <taxon>Zingiberales</taxon>
        <taxon>Musaceae</taxon>
        <taxon>Ensete</taxon>
    </lineage>
</organism>
<feature type="domain" description="Myb-like" evidence="8">
    <location>
        <begin position="9"/>
        <end position="61"/>
    </location>
</feature>
<dbReference type="InterPro" id="IPR009057">
    <property type="entry name" value="Homeodomain-like_sf"/>
</dbReference>
<dbReference type="Proteomes" id="UP001222027">
    <property type="component" value="Unassembled WGS sequence"/>
</dbReference>
<dbReference type="Gene3D" id="1.10.10.60">
    <property type="entry name" value="Homeodomain-like"/>
    <property type="match status" value="2"/>
</dbReference>
<evidence type="ECO:0000313" key="11">
    <source>
        <dbReference type="Proteomes" id="UP001222027"/>
    </source>
</evidence>
<proteinExistence type="predicted"/>
<dbReference type="AlphaFoldDB" id="A0AAV8RIH4"/>
<dbReference type="PANTHER" id="PTHR47994:SF5">
    <property type="entry name" value="F14D16.11-RELATED"/>
    <property type="match status" value="1"/>
</dbReference>
<dbReference type="Pfam" id="PF00249">
    <property type="entry name" value="Myb_DNA-binding"/>
    <property type="match status" value="2"/>
</dbReference>
<feature type="domain" description="HTH myb-type" evidence="9">
    <location>
        <begin position="66"/>
        <end position="116"/>
    </location>
</feature>
<comment type="caution">
    <text evidence="10">The sequence shown here is derived from an EMBL/GenBank/DDBJ whole genome shotgun (WGS) entry which is preliminary data.</text>
</comment>
<feature type="region of interest" description="Disordered" evidence="7">
    <location>
        <begin position="213"/>
        <end position="243"/>
    </location>
</feature>
<feature type="compositionally biased region" description="Low complexity" evidence="7">
    <location>
        <begin position="350"/>
        <end position="368"/>
    </location>
</feature>
<keyword evidence="6" id="KW-0539">Nucleus</keyword>
<protein>
    <submittedName>
        <fullName evidence="10">Uncharacterized protein</fullName>
    </submittedName>
</protein>
<dbReference type="InterPro" id="IPR001005">
    <property type="entry name" value="SANT/Myb"/>
</dbReference>
<keyword evidence="11" id="KW-1185">Reference proteome</keyword>
<dbReference type="FunFam" id="1.10.10.60:FF:000015">
    <property type="entry name" value="Transcription factor RAX3"/>
    <property type="match status" value="1"/>
</dbReference>
<feature type="region of interest" description="Disordered" evidence="7">
    <location>
        <begin position="349"/>
        <end position="368"/>
    </location>
</feature>
<dbReference type="GO" id="GO:0000976">
    <property type="term" value="F:transcription cis-regulatory region binding"/>
    <property type="evidence" value="ECO:0007669"/>
    <property type="project" value="UniProtKB-ARBA"/>
</dbReference>
<dbReference type="FunFam" id="1.10.10.60:FF:000394">
    <property type="entry name" value="MYB transcription factor"/>
    <property type="match status" value="1"/>
</dbReference>
<keyword evidence="2" id="KW-0677">Repeat</keyword>
<evidence type="ECO:0000259" key="9">
    <source>
        <dbReference type="PROSITE" id="PS51294"/>
    </source>
</evidence>
<dbReference type="EMBL" id="JAQQAF010000003">
    <property type="protein sequence ID" value="KAJ8500391.1"/>
    <property type="molecule type" value="Genomic_DNA"/>
</dbReference>
<dbReference type="CDD" id="cd00167">
    <property type="entry name" value="SANT"/>
    <property type="match status" value="2"/>
</dbReference>
<feature type="domain" description="Myb-like" evidence="8">
    <location>
        <begin position="62"/>
        <end position="112"/>
    </location>
</feature>
<dbReference type="PROSITE" id="PS50090">
    <property type="entry name" value="MYB_LIKE"/>
    <property type="match status" value="2"/>
</dbReference>
<keyword evidence="3" id="KW-0805">Transcription regulation</keyword>
<dbReference type="InterPro" id="IPR015495">
    <property type="entry name" value="Myb_TF_plants"/>
</dbReference>
<keyword evidence="5" id="KW-0804">Transcription</keyword>
<evidence type="ECO:0000313" key="10">
    <source>
        <dbReference type="EMBL" id="KAJ8500391.1"/>
    </source>
</evidence>
<name>A0AAV8RIH4_ENSVE</name>
<keyword evidence="4" id="KW-0238">DNA-binding</keyword>
<sequence>MGRPPCCDKSTVKRGLWTAEEDAKLLAYTSTHGTGNWTSVPKKAGLKRCGKSCRLRWTNYLRPNLKHESFTHEEEERIIALHATIGSRWSIIANQLPGRTDNDVKNYWNTKLSKKLCQKGIDPVTHRPISEIIQSIEHLQHETTAAAAAAASRISSKFRYKTATAGARIGCLNRNLRSVFLSRPAPTGNSASGSSSSPNLNLFAQTQVGSPIPTYLSPNEASSSSTAATTPKATEPPSSPEFKWTDFLIEDDDDAYSKNKAKEVATWRDVAAEHNAVADEGTSHRAGACYGSSSFVDAILEQERELVSKFYEEFLSYPNDLPWLFSPNSGPTLGRFSQLTYDRERDRRSFFSSSRSPPLSIALSPSSSSSASLSYVSLALYYEKSRRNIANFVVIYLGEIDDDSLLSVVGNARSRSGTISFWLELQYGAQTDSMKTPRRYIYWVVVDGHPLYKDYDNSEADICKAYTGELPKDLLWIDSPYPTGKRNRRVLCS</sequence>
<accession>A0AAV8RIH4</accession>
<dbReference type="PANTHER" id="PTHR47994">
    <property type="entry name" value="F14D16.11-RELATED"/>
    <property type="match status" value="1"/>
</dbReference>
<evidence type="ECO:0000256" key="5">
    <source>
        <dbReference type="ARBA" id="ARBA00023163"/>
    </source>
</evidence>
<dbReference type="GO" id="GO:0005634">
    <property type="term" value="C:nucleus"/>
    <property type="evidence" value="ECO:0007669"/>
    <property type="project" value="UniProtKB-SubCell"/>
</dbReference>
<evidence type="ECO:0000259" key="8">
    <source>
        <dbReference type="PROSITE" id="PS50090"/>
    </source>
</evidence>
<feature type="domain" description="HTH myb-type" evidence="9">
    <location>
        <begin position="9"/>
        <end position="65"/>
    </location>
</feature>
<dbReference type="SUPFAM" id="SSF46689">
    <property type="entry name" value="Homeodomain-like"/>
    <property type="match status" value="1"/>
</dbReference>
<evidence type="ECO:0000256" key="7">
    <source>
        <dbReference type="SAM" id="MobiDB-lite"/>
    </source>
</evidence>
<reference evidence="10 11" key="1">
    <citation type="submission" date="2022-12" db="EMBL/GenBank/DDBJ databases">
        <title>Chromosome-scale assembly of the Ensete ventricosum genome.</title>
        <authorList>
            <person name="Dussert Y."/>
            <person name="Stocks J."/>
            <person name="Wendawek A."/>
            <person name="Woldeyes F."/>
            <person name="Nichols R.A."/>
            <person name="Borrell J.S."/>
        </authorList>
    </citation>
    <scope>NUCLEOTIDE SEQUENCE [LARGE SCALE GENOMIC DNA]</scope>
    <source>
        <strain evidence="11">cv. Maze</strain>
        <tissue evidence="10">Seeds</tissue>
    </source>
</reference>
<feature type="compositionally biased region" description="Low complexity" evidence="7">
    <location>
        <begin position="220"/>
        <end position="236"/>
    </location>
</feature>
<dbReference type="PROSITE" id="PS51294">
    <property type="entry name" value="HTH_MYB"/>
    <property type="match status" value="2"/>
</dbReference>